<evidence type="ECO:0000313" key="4">
    <source>
        <dbReference type="EMBL" id="RKO87339.1"/>
    </source>
</evidence>
<keyword evidence="5" id="KW-1185">Reference proteome</keyword>
<dbReference type="PANTHER" id="PTHR43158">
    <property type="entry name" value="SKFA PEPTIDE EXPORT ATP-BINDING PROTEIN SKFE"/>
    <property type="match status" value="1"/>
</dbReference>
<proteinExistence type="predicted"/>
<name>A0A4P9W4Q5_9FUNG</name>
<dbReference type="GO" id="GO:0016887">
    <property type="term" value="F:ATP hydrolysis activity"/>
    <property type="evidence" value="ECO:0007669"/>
    <property type="project" value="InterPro"/>
</dbReference>
<dbReference type="InterPro" id="IPR003959">
    <property type="entry name" value="ATPase_AAA_core"/>
</dbReference>
<dbReference type="OrthoDB" id="6512918at2759"/>
<evidence type="ECO:0000313" key="5">
    <source>
        <dbReference type="Proteomes" id="UP000269721"/>
    </source>
</evidence>
<dbReference type="GO" id="GO:0005524">
    <property type="term" value="F:ATP binding"/>
    <property type="evidence" value="ECO:0007669"/>
    <property type="project" value="UniProtKB-KW"/>
</dbReference>
<dbReference type="PANTHER" id="PTHR43158:SF2">
    <property type="entry name" value="SKFA PEPTIDE EXPORT ATP-BINDING PROTEIN SKFE"/>
    <property type="match status" value="1"/>
</dbReference>
<gene>
    <name evidence="4" type="ORF">BDK51DRAFT_25522</name>
</gene>
<dbReference type="Proteomes" id="UP000269721">
    <property type="component" value="Unassembled WGS sequence"/>
</dbReference>
<keyword evidence="2" id="KW-0067">ATP-binding</keyword>
<feature type="domain" description="ATPase AAA-type core" evidence="3">
    <location>
        <begin position="7"/>
        <end position="68"/>
    </location>
</feature>
<dbReference type="Gene3D" id="3.40.50.300">
    <property type="entry name" value="P-loop containing nucleotide triphosphate hydrolases"/>
    <property type="match status" value="1"/>
</dbReference>
<keyword evidence="1" id="KW-0547">Nucleotide-binding</keyword>
<organism evidence="4 5">
    <name type="scientific">Blyttiomyces helicus</name>
    <dbReference type="NCBI Taxonomy" id="388810"/>
    <lineage>
        <taxon>Eukaryota</taxon>
        <taxon>Fungi</taxon>
        <taxon>Fungi incertae sedis</taxon>
        <taxon>Chytridiomycota</taxon>
        <taxon>Chytridiomycota incertae sedis</taxon>
        <taxon>Chytridiomycetes</taxon>
        <taxon>Chytridiomycetes incertae sedis</taxon>
        <taxon>Blyttiomyces</taxon>
    </lineage>
</organism>
<dbReference type="SUPFAM" id="SSF52540">
    <property type="entry name" value="P-loop containing nucleoside triphosphate hydrolases"/>
    <property type="match status" value="1"/>
</dbReference>
<dbReference type="Pfam" id="PF13304">
    <property type="entry name" value="AAA_21"/>
    <property type="match status" value="1"/>
</dbReference>
<protein>
    <recommendedName>
        <fullName evidence="3">ATPase AAA-type core domain-containing protein</fullName>
    </recommendedName>
</protein>
<feature type="non-terminal residue" evidence="4">
    <location>
        <position position="1"/>
    </location>
</feature>
<dbReference type="CDD" id="cd00267">
    <property type="entry name" value="ABC_ATPase"/>
    <property type="match status" value="1"/>
</dbReference>
<dbReference type="InterPro" id="IPR027417">
    <property type="entry name" value="P-loop_NTPase"/>
</dbReference>
<evidence type="ECO:0000259" key="3">
    <source>
        <dbReference type="Pfam" id="PF13304"/>
    </source>
</evidence>
<evidence type="ECO:0000256" key="2">
    <source>
        <dbReference type="ARBA" id="ARBA00022840"/>
    </source>
</evidence>
<dbReference type="AlphaFoldDB" id="A0A4P9W4Q5"/>
<reference evidence="5" key="1">
    <citation type="journal article" date="2018" name="Nat. Microbiol.">
        <title>Leveraging single-cell genomics to expand the fungal tree of life.</title>
        <authorList>
            <person name="Ahrendt S.R."/>
            <person name="Quandt C.A."/>
            <person name="Ciobanu D."/>
            <person name="Clum A."/>
            <person name="Salamov A."/>
            <person name="Andreopoulos B."/>
            <person name="Cheng J.F."/>
            <person name="Woyke T."/>
            <person name="Pelin A."/>
            <person name="Henrissat B."/>
            <person name="Reynolds N.K."/>
            <person name="Benny G.L."/>
            <person name="Smith M.E."/>
            <person name="James T.Y."/>
            <person name="Grigoriev I.V."/>
        </authorList>
    </citation>
    <scope>NUCLEOTIDE SEQUENCE [LARGE SCALE GENOMIC DNA]</scope>
</reference>
<evidence type="ECO:0000256" key="1">
    <source>
        <dbReference type="ARBA" id="ARBA00022741"/>
    </source>
</evidence>
<sequence length="179" mass="20745">VNPDWHMHQVSDGQRRRVQIVLGLLEPWDLLLLDEVTVDLDVLVRADLLRFLTEETQKRDATIVYATHIFDGLGGWPTHVAHMADGVVDAVHDVVTPGGFPELEEERALRAANGGAELDNSPLLRVVEKWLREDYRKARRERREWPDGKPMSKWEVLSENMKEVRLRQREVLRAGRWIT</sequence>
<dbReference type="EMBL" id="KZ997496">
    <property type="protein sequence ID" value="RKO87339.1"/>
    <property type="molecule type" value="Genomic_DNA"/>
</dbReference>
<accession>A0A4P9W4Q5</accession>